<accession>A0AA96JSC8</accession>
<gene>
    <name evidence="1" type="ORF">PP769_19470</name>
</gene>
<reference evidence="1 2" key="1">
    <citation type="submission" date="2023-01" db="EMBL/GenBank/DDBJ databases">
        <title>Cultivation and genomic characterization of new, ubiquitous marine nitrite-oxidizing bacteria from the Nitrospirales.</title>
        <authorList>
            <person name="Mueller A.J."/>
            <person name="Daebeler A."/>
            <person name="Herbold C.W."/>
            <person name="Kirkegaard R.H."/>
            <person name="Daims H."/>
        </authorList>
    </citation>
    <scope>NUCLEOTIDE SEQUENCE [LARGE SCALE GENOMIC DNA]</scope>
    <source>
        <strain evidence="1 2">VA</strain>
    </source>
</reference>
<dbReference type="InterPro" id="IPR042099">
    <property type="entry name" value="ANL_N_sf"/>
</dbReference>
<dbReference type="KEGG" id="nall:PP769_19470"/>
<dbReference type="PANTHER" id="PTHR36932">
    <property type="entry name" value="CAPSULAR POLYSACCHARIDE BIOSYNTHESIS PROTEIN"/>
    <property type="match status" value="1"/>
</dbReference>
<sequence>MKEKLLRLYHRLPAPARSVAASLHGYYLRSWRYGPETERLIGEAIDREHWSLGQLRAWQEERLAHVLHRAATRVPYYREQWAERRRRGDSASWEYLENWPVLKKEALRQNPLSFVADDQNVRRMYREQTSGTSGTPLTLWWSRETVRTWFGLCEARLRQWNGVSIKDNWAILGGQSIVPPNASKPPFWVWNAPMNQLYLSANHISPKSVPAYIDALRRYGITHMIVYPSSASVLAREAYEKKLIIQGIKVVITNAEPLLPWQRDCISQGLGSEVRETYGMAEAVAAASECPDGKLHSWPEVGWLECFRDEIDEPALPGSSGRLLCTGLLNTDMPLIRYEVGDRISHVAEPSSCKCGRTLPVLSGIEGRTNDMLIALDGRRVFWVNPVFYNLPVQEAQIIQEGLDCLRVKYVPAANFSVEVEHAISARLQERMGRVKIFMDQVSNIPRGSNGKFRAVVCNLPIEKQ</sequence>
<dbReference type="Gene3D" id="3.40.50.12780">
    <property type="entry name" value="N-terminal domain of ligase-like"/>
    <property type="match status" value="1"/>
</dbReference>
<evidence type="ECO:0008006" key="3">
    <source>
        <dbReference type="Google" id="ProtNLM"/>
    </source>
</evidence>
<name>A0AA96JSC8_9BACT</name>
<proteinExistence type="predicted"/>
<protein>
    <recommendedName>
        <fullName evidence="3">Phenylacetate--CoA ligase family protein</fullName>
    </recommendedName>
</protein>
<evidence type="ECO:0000313" key="2">
    <source>
        <dbReference type="Proteomes" id="UP001302719"/>
    </source>
</evidence>
<dbReference type="InterPro" id="IPR053158">
    <property type="entry name" value="CapK_Type1_Caps_Biosynth"/>
</dbReference>
<evidence type="ECO:0000313" key="1">
    <source>
        <dbReference type="EMBL" id="WNM58123.1"/>
    </source>
</evidence>
<dbReference type="EMBL" id="CP116967">
    <property type="protein sequence ID" value="WNM58123.1"/>
    <property type="molecule type" value="Genomic_DNA"/>
</dbReference>
<keyword evidence="2" id="KW-1185">Reference proteome</keyword>
<dbReference type="SUPFAM" id="SSF56801">
    <property type="entry name" value="Acetyl-CoA synthetase-like"/>
    <property type="match status" value="1"/>
</dbReference>
<dbReference type="RefSeq" id="WP_312643488.1">
    <property type="nucleotide sequence ID" value="NZ_CP116967.1"/>
</dbReference>
<organism evidence="1 2">
    <name type="scientific">Candidatus Nitrospira allomarina</name>
    <dbReference type="NCBI Taxonomy" id="3020900"/>
    <lineage>
        <taxon>Bacteria</taxon>
        <taxon>Pseudomonadati</taxon>
        <taxon>Nitrospirota</taxon>
        <taxon>Nitrospiria</taxon>
        <taxon>Nitrospirales</taxon>
        <taxon>Nitrospiraceae</taxon>
        <taxon>Nitrospira</taxon>
    </lineage>
</organism>
<dbReference type="AlphaFoldDB" id="A0AA96JSC8"/>
<dbReference type="PANTHER" id="PTHR36932:SF1">
    <property type="entry name" value="CAPSULAR POLYSACCHARIDE BIOSYNTHESIS PROTEIN"/>
    <property type="match status" value="1"/>
</dbReference>
<dbReference type="Proteomes" id="UP001302719">
    <property type="component" value="Chromosome"/>
</dbReference>